<proteinExistence type="predicted"/>
<dbReference type="Proteomes" id="UP000553963">
    <property type="component" value="Unassembled WGS sequence"/>
</dbReference>
<keyword evidence="2" id="KW-0449">Lipoprotein</keyword>
<comment type="caution">
    <text evidence="2">The sequence shown here is derived from an EMBL/GenBank/DDBJ whole genome shotgun (WGS) entry which is preliminary data.</text>
</comment>
<organism evidence="2 3">
    <name type="scientific">Kaistia hirudinis</name>
    <dbReference type="NCBI Taxonomy" id="1293440"/>
    <lineage>
        <taxon>Bacteria</taxon>
        <taxon>Pseudomonadati</taxon>
        <taxon>Pseudomonadota</taxon>
        <taxon>Alphaproteobacteria</taxon>
        <taxon>Hyphomicrobiales</taxon>
        <taxon>Kaistiaceae</taxon>
        <taxon>Kaistia</taxon>
    </lineage>
</organism>
<protein>
    <submittedName>
        <fullName evidence="2">Putative lipoprotein YajG</fullName>
    </submittedName>
</protein>
<dbReference type="RefSeq" id="WP_183397367.1">
    <property type="nucleotide sequence ID" value="NZ_JACIDS010000001.1"/>
</dbReference>
<evidence type="ECO:0000256" key="1">
    <source>
        <dbReference type="SAM" id="SignalP"/>
    </source>
</evidence>
<dbReference type="PROSITE" id="PS51257">
    <property type="entry name" value="PROKAR_LIPOPROTEIN"/>
    <property type="match status" value="1"/>
</dbReference>
<feature type="chain" id="PRO_5032741429" evidence="1">
    <location>
        <begin position="29"/>
        <end position="114"/>
    </location>
</feature>
<keyword evidence="1" id="KW-0732">Signal</keyword>
<sequence>MMTPRASLFALAALVTLAGCQTSPPVQVAAPSAPMAREEPLRWVRTDGQSGRANPALADQFVADSAACGVPPMTEATNAALRASESCMSQRGYVLVPASQAAATAEQYRRQAGY</sequence>
<name>A0A840ALG4_9HYPH</name>
<reference evidence="2 3" key="1">
    <citation type="submission" date="2020-08" db="EMBL/GenBank/DDBJ databases">
        <title>Genomic Encyclopedia of Type Strains, Phase IV (KMG-IV): sequencing the most valuable type-strain genomes for metagenomic binning, comparative biology and taxonomic classification.</title>
        <authorList>
            <person name="Goeker M."/>
        </authorList>
    </citation>
    <scope>NUCLEOTIDE SEQUENCE [LARGE SCALE GENOMIC DNA]</scope>
    <source>
        <strain evidence="2 3">DSM 25966</strain>
    </source>
</reference>
<evidence type="ECO:0000313" key="2">
    <source>
        <dbReference type="EMBL" id="MBB3929741.1"/>
    </source>
</evidence>
<feature type="signal peptide" evidence="1">
    <location>
        <begin position="1"/>
        <end position="28"/>
    </location>
</feature>
<evidence type="ECO:0000313" key="3">
    <source>
        <dbReference type="Proteomes" id="UP000553963"/>
    </source>
</evidence>
<accession>A0A840ALG4</accession>
<dbReference type="EMBL" id="JACIDS010000001">
    <property type="protein sequence ID" value="MBB3929741.1"/>
    <property type="molecule type" value="Genomic_DNA"/>
</dbReference>
<gene>
    <name evidence="2" type="ORF">GGR25_000760</name>
</gene>
<keyword evidence="3" id="KW-1185">Reference proteome</keyword>
<dbReference type="AlphaFoldDB" id="A0A840ALG4"/>